<proteinExistence type="predicted"/>
<name>A0A1A9ZBR5_GLOPL</name>
<dbReference type="VEuPathDB" id="VectorBase:GPAI009831"/>
<evidence type="ECO:0000256" key="1">
    <source>
        <dbReference type="SAM" id="SignalP"/>
    </source>
</evidence>
<dbReference type="AlphaFoldDB" id="A0A1A9ZBR5"/>
<feature type="chain" id="PRO_5008402743" evidence="1">
    <location>
        <begin position="27"/>
        <end position="152"/>
    </location>
</feature>
<keyword evidence="3" id="KW-1185">Reference proteome</keyword>
<evidence type="ECO:0000313" key="2">
    <source>
        <dbReference type="EnsemblMetazoa" id="GPAI009831-PA"/>
    </source>
</evidence>
<evidence type="ECO:0000313" key="3">
    <source>
        <dbReference type="Proteomes" id="UP000092445"/>
    </source>
</evidence>
<feature type="signal peptide" evidence="1">
    <location>
        <begin position="1"/>
        <end position="26"/>
    </location>
</feature>
<reference evidence="3" key="1">
    <citation type="submission" date="2014-03" db="EMBL/GenBank/DDBJ databases">
        <authorList>
            <person name="Aksoy S."/>
            <person name="Warren W."/>
            <person name="Wilson R.K."/>
        </authorList>
    </citation>
    <scope>NUCLEOTIDE SEQUENCE [LARGE SCALE GENOMIC DNA]</scope>
    <source>
        <strain evidence="3">IAEA</strain>
    </source>
</reference>
<reference evidence="2" key="2">
    <citation type="submission" date="2020-05" db="UniProtKB">
        <authorList>
            <consortium name="EnsemblMetazoa"/>
        </authorList>
    </citation>
    <scope>IDENTIFICATION</scope>
    <source>
        <strain evidence="2">IAEA</strain>
    </source>
</reference>
<keyword evidence="1" id="KW-0732">Signal</keyword>
<accession>A0A1A9ZBR5</accession>
<protein>
    <submittedName>
        <fullName evidence="2">Uncharacterized protein</fullName>
    </submittedName>
</protein>
<sequence length="152" mass="17257">MTHSVLLDLQFMILRVVLLKLVPVACYDDELLAGGHFDYFGGIRRIIENVNRSMPPIGLHTAVTISRTHEQISFNVNLPKIPHPQILYVAECKPDSAIISNMITVCISFFECLHYLMLSEIAQGAYDLDNAMLWKVLRLQTLTLSIKRDSDQ</sequence>
<dbReference type="Proteomes" id="UP000092445">
    <property type="component" value="Unassembled WGS sequence"/>
</dbReference>
<dbReference type="EnsemblMetazoa" id="GPAI009831-RA">
    <property type="protein sequence ID" value="GPAI009831-PA"/>
    <property type="gene ID" value="GPAI009831"/>
</dbReference>
<organism evidence="2 3">
    <name type="scientific">Glossina pallidipes</name>
    <name type="common">Tsetse fly</name>
    <dbReference type="NCBI Taxonomy" id="7398"/>
    <lineage>
        <taxon>Eukaryota</taxon>
        <taxon>Metazoa</taxon>
        <taxon>Ecdysozoa</taxon>
        <taxon>Arthropoda</taxon>
        <taxon>Hexapoda</taxon>
        <taxon>Insecta</taxon>
        <taxon>Pterygota</taxon>
        <taxon>Neoptera</taxon>
        <taxon>Endopterygota</taxon>
        <taxon>Diptera</taxon>
        <taxon>Brachycera</taxon>
        <taxon>Muscomorpha</taxon>
        <taxon>Hippoboscoidea</taxon>
        <taxon>Glossinidae</taxon>
        <taxon>Glossina</taxon>
    </lineage>
</organism>